<dbReference type="RefSeq" id="WP_150936859.1">
    <property type="nucleotide sequence ID" value="NZ_VYTZ01000010.1"/>
</dbReference>
<accession>A0A5J5JZ08</accession>
<organism evidence="1 2">
    <name type="scientific">Microbispora cellulosiformans</name>
    <dbReference type="NCBI Taxonomy" id="2614688"/>
    <lineage>
        <taxon>Bacteria</taxon>
        <taxon>Bacillati</taxon>
        <taxon>Actinomycetota</taxon>
        <taxon>Actinomycetes</taxon>
        <taxon>Streptosporangiales</taxon>
        <taxon>Streptosporangiaceae</taxon>
        <taxon>Microbispora</taxon>
    </lineage>
</organism>
<evidence type="ECO:0000313" key="1">
    <source>
        <dbReference type="EMBL" id="KAA9375685.1"/>
    </source>
</evidence>
<name>A0A5J5JZ08_9ACTN</name>
<keyword evidence="2" id="KW-1185">Reference proteome</keyword>
<comment type="caution">
    <text evidence="1">The sequence shown here is derived from an EMBL/GenBank/DDBJ whole genome shotgun (WGS) entry which is preliminary data.</text>
</comment>
<dbReference type="AlphaFoldDB" id="A0A5J5JZ08"/>
<gene>
    <name evidence="1" type="ORF">F5972_26180</name>
</gene>
<dbReference type="Proteomes" id="UP000327011">
    <property type="component" value="Unassembled WGS sequence"/>
</dbReference>
<evidence type="ECO:0000313" key="2">
    <source>
        <dbReference type="Proteomes" id="UP000327011"/>
    </source>
</evidence>
<proteinExistence type="predicted"/>
<sequence>MPHTEERVNLSRGQHALGAGLEDIRTITADIHSILEEIRSMLQVLVEEMQAQRAWREKTSGMLDQLFARVIAKSEGVDA</sequence>
<protein>
    <submittedName>
        <fullName evidence="1">Uncharacterized protein</fullName>
    </submittedName>
</protein>
<reference evidence="1 2" key="1">
    <citation type="submission" date="2019-09" db="EMBL/GenBank/DDBJ databases">
        <title>Screening of Novel Bioactive Compounds from Soil-Associated.</title>
        <authorList>
            <person name="Gong X."/>
        </authorList>
    </citation>
    <scope>NUCLEOTIDE SEQUENCE [LARGE SCALE GENOMIC DNA]</scope>
    <source>
        <strain evidence="1 2">Gxj-6</strain>
    </source>
</reference>
<dbReference type="EMBL" id="VYTZ01000010">
    <property type="protein sequence ID" value="KAA9375685.1"/>
    <property type="molecule type" value="Genomic_DNA"/>
</dbReference>